<comment type="caution">
    <text evidence="1">The sequence shown here is derived from an EMBL/GenBank/DDBJ whole genome shotgun (WGS) entry which is preliminary data.</text>
</comment>
<gene>
    <name evidence="1" type="ORF">I0C86_18150</name>
</gene>
<organism evidence="1 2">
    <name type="scientific">Plantactinospora alkalitolerans</name>
    <dbReference type="NCBI Taxonomy" id="2789879"/>
    <lineage>
        <taxon>Bacteria</taxon>
        <taxon>Bacillati</taxon>
        <taxon>Actinomycetota</taxon>
        <taxon>Actinomycetes</taxon>
        <taxon>Micromonosporales</taxon>
        <taxon>Micromonosporaceae</taxon>
        <taxon>Plantactinospora</taxon>
    </lineage>
</organism>
<keyword evidence="2" id="KW-1185">Reference proteome</keyword>
<dbReference type="Proteomes" id="UP000638560">
    <property type="component" value="Unassembled WGS sequence"/>
</dbReference>
<proteinExistence type="predicted"/>
<feature type="non-terminal residue" evidence="1">
    <location>
        <position position="1"/>
    </location>
</feature>
<evidence type="ECO:0000313" key="2">
    <source>
        <dbReference type="Proteomes" id="UP000638560"/>
    </source>
</evidence>
<evidence type="ECO:0000313" key="1">
    <source>
        <dbReference type="EMBL" id="MBF9130866.1"/>
    </source>
</evidence>
<dbReference type="Pfam" id="PF04087">
    <property type="entry name" value="DUF389"/>
    <property type="match status" value="1"/>
</dbReference>
<accession>A0ABS0GXC9</accession>
<protein>
    <submittedName>
        <fullName evidence="1">DUF389 domain-containing protein</fullName>
    </submittedName>
</protein>
<dbReference type="EMBL" id="JADPUN010000173">
    <property type="protein sequence ID" value="MBF9130866.1"/>
    <property type="molecule type" value="Genomic_DNA"/>
</dbReference>
<name>A0ABS0GXC9_9ACTN</name>
<sequence>TDFIWRPDALSRVVGFLAGVAGMLAVTSNKSGSLVGVLISVTRCHQSRWTSRVSTPASTIAQTLISSWTAEPAASSNTP</sequence>
<dbReference type="InterPro" id="IPR005240">
    <property type="entry name" value="DUF389"/>
</dbReference>
<reference evidence="1 2" key="1">
    <citation type="submission" date="2020-11" db="EMBL/GenBank/DDBJ databases">
        <title>A novel isolate from a Black sea contaminated sediment with potential to produce alkanes: Plantactinospora alkalitolerans sp. nov.</title>
        <authorList>
            <person name="Carro L."/>
            <person name="Veyisoglu A."/>
            <person name="Guven K."/>
            <person name="Schumann P."/>
            <person name="Klenk H.-P."/>
            <person name="Sahin N."/>
        </authorList>
    </citation>
    <scope>NUCLEOTIDE SEQUENCE [LARGE SCALE GENOMIC DNA]</scope>
    <source>
        <strain evidence="1 2">S1510</strain>
    </source>
</reference>